<dbReference type="InterPro" id="IPR001148">
    <property type="entry name" value="CA_dom"/>
</dbReference>
<dbReference type="EMBL" id="CALNXI010000121">
    <property type="protein sequence ID" value="CAH3019615.1"/>
    <property type="molecule type" value="Genomic_DNA"/>
</dbReference>
<comment type="function">
    <text evidence="1 8">Reversible hydration of carbon dioxide.</text>
</comment>
<feature type="domain" description="Alpha-carbonic anhydrase" evidence="10">
    <location>
        <begin position="405"/>
        <end position="660"/>
    </location>
</feature>
<dbReference type="PROSITE" id="PS00162">
    <property type="entry name" value="ALPHA_CA_1"/>
    <property type="match status" value="2"/>
</dbReference>
<dbReference type="Gene3D" id="3.10.200.10">
    <property type="entry name" value="Alpha carbonic anhydrase"/>
    <property type="match status" value="2"/>
</dbReference>
<evidence type="ECO:0000256" key="6">
    <source>
        <dbReference type="ARBA" id="ARBA00023239"/>
    </source>
</evidence>
<comment type="cofactor">
    <cofactor evidence="8">
        <name>Zn(2+)</name>
        <dbReference type="ChEBI" id="CHEBI:29105"/>
    </cofactor>
</comment>
<evidence type="ECO:0000256" key="1">
    <source>
        <dbReference type="ARBA" id="ARBA00002904"/>
    </source>
</evidence>
<dbReference type="SMART" id="SM01057">
    <property type="entry name" value="Carb_anhydrase"/>
    <property type="match status" value="2"/>
</dbReference>
<keyword evidence="6 8" id="KW-0456">Lyase</keyword>
<feature type="compositionally biased region" description="Low complexity" evidence="9">
    <location>
        <begin position="288"/>
        <end position="325"/>
    </location>
</feature>
<sequence>MDRFLLISFLCINWSYLVFSQQALRWTYIPDALLGPSNWSGICSTGKRQSPIDITSTEVTFDKGLGEFTLKNYDRKLNKTFTGSNTGYAFGMSFPGGVYNVSGGGLNGVYTTVQFHLHYGPNDTVGSEHIVDGEHYAAELHFVSYNTKYDNLVQAIDQEDGLAVLGLFIQVGGENNTAFSFLETTRNLTSSYTTISGIPAFRFDSLLPANKTKYFRYDGSLTTPSCKESVTWTVFRDAVNISQYQMNLLRQLQKTYTTSSVGNYRPVQPLYNRTVRVSFQVADMTNSSSTTINTTTSTTGTTTITPPKEKSSSASSTGTSGAEESPPAPTVEFDLGSSADRITAGLSMLFAMTALFATEFLCRIQLLITSKQLSFNKVIMHRFLLIAFLCVNWSHLAFSQQAGGLPWTYIPNAVLGPANWAGVCSTGKRQSPIDITSTETTHDKGLGAFTLKNYDRKLNKTFTGSNNGHSFGMSFPGGVYNVSGGGLNGVYTTVQFHFHYGPNDTVGSEHIVDGEHYAAELHFVSYNTKYANILQALEKEDGLAVLGIFIQVGGNNNSAFSFLETTRNLTSSYSSVSGVPAFRFESVLPANKTKYFRYSGSLTTPSCKESVTWTVFRDAVNVSQYQMNLLRQLQKTYTTLSVGNYRPVQPLYNRTVRASFQVAEMSNNSMLRTTASTTDVKGTTATTITPPKGTQSPISSTGIATKGAEKSSSASTTKNTPSNKVPGTDTPSSTVIATTGAEESPPAPTVEFDLGSSAVRITAGLSMLFAALAALFVQH</sequence>
<protein>
    <recommendedName>
        <fullName evidence="3 8">Carbonic anhydrase</fullName>
        <ecNumber evidence="3 8">4.2.1.1</ecNumber>
    </recommendedName>
</protein>
<comment type="catalytic activity">
    <reaction evidence="7 8">
        <text>hydrogencarbonate + H(+) = CO2 + H2O</text>
        <dbReference type="Rhea" id="RHEA:10748"/>
        <dbReference type="ChEBI" id="CHEBI:15377"/>
        <dbReference type="ChEBI" id="CHEBI:15378"/>
        <dbReference type="ChEBI" id="CHEBI:16526"/>
        <dbReference type="ChEBI" id="CHEBI:17544"/>
        <dbReference type="EC" id="4.2.1.1"/>
    </reaction>
</comment>
<feature type="region of interest" description="Disordered" evidence="9">
    <location>
        <begin position="673"/>
        <end position="747"/>
    </location>
</feature>
<evidence type="ECO:0000256" key="4">
    <source>
        <dbReference type="ARBA" id="ARBA00022723"/>
    </source>
</evidence>
<feature type="chain" id="PRO_5044994695" description="Carbonic anhydrase" evidence="8">
    <location>
        <begin position="21"/>
        <end position="779"/>
    </location>
</feature>
<dbReference type="InterPro" id="IPR018338">
    <property type="entry name" value="Carbonic_anhydrase_a-class_CS"/>
</dbReference>
<keyword evidence="8" id="KW-0732">Signal</keyword>
<evidence type="ECO:0000256" key="5">
    <source>
        <dbReference type="ARBA" id="ARBA00022833"/>
    </source>
</evidence>
<dbReference type="InterPro" id="IPR023561">
    <property type="entry name" value="Carbonic_anhydrase_a-class"/>
</dbReference>
<evidence type="ECO:0000256" key="2">
    <source>
        <dbReference type="ARBA" id="ARBA00010718"/>
    </source>
</evidence>
<evidence type="ECO:0000256" key="9">
    <source>
        <dbReference type="SAM" id="MobiDB-lite"/>
    </source>
</evidence>
<accession>A0ABN8LSU0</accession>
<reference evidence="11 12" key="1">
    <citation type="submission" date="2022-05" db="EMBL/GenBank/DDBJ databases">
        <authorList>
            <consortium name="Genoscope - CEA"/>
            <person name="William W."/>
        </authorList>
    </citation>
    <scope>NUCLEOTIDE SEQUENCE [LARGE SCALE GENOMIC DNA]</scope>
</reference>
<keyword evidence="4 8" id="KW-0479">Metal-binding</keyword>
<feature type="compositionally biased region" description="Polar residues" evidence="9">
    <location>
        <begin position="710"/>
        <end position="737"/>
    </location>
</feature>
<organism evidence="11 12">
    <name type="scientific">Porites evermanni</name>
    <dbReference type="NCBI Taxonomy" id="104178"/>
    <lineage>
        <taxon>Eukaryota</taxon>
        <taxon>Metazoa</taxon>
        <taxon>Cnidaria</taxon>
        <taxon>Anthozoa</taxon>
        <taxon>Hexacorallia</taxon>
        <taxon>Scleractinia</taxon>
        <taxon>Fungiina</taxon>
        <taxon>Poritidae</taxon>
        <taxon>Porites</taxon>
    </lineage>
</organism>
<name>A0ABN8LSU0_9CNID</name>
<dbReference type="PANTHER" id="PTHR18952:SF265">
    <property type="entry name" value="CARBONIC ANHYDRASE"/>
    <property type="match status" value="1"/>
</dbReference>
<keyword evidence="5 8" id="KW-0862">Zinc</keyword>
<feature type="region of interest" description="Disordered" evidence="9">
    <location>
        <begin position="288"/>
        <end position="334"/>
    </location>
</feature>
<comment type="similarity">
    <text evidence="2 8">Belongs to the alpha-carbonic anhydrase family.</text>
</comment>
<feature type="signal peptide" evidence="8">
    <location>
        <begin position="1"/>
        <end position="20"/>
    </location>
</feature>
<feature type="compositionally biased region" description="Low complexity" evidence="9">
    <location>
        <begin position="681"/>
        <end position="694"/>
    </location>
</feature>
<dbReference type="EC" id="4.2.1.1" evidence="3 8"/>
<dbReference type="CDD" id="cd00326">
    <property type="entry name" value="alpha_CA"/>
    <property type="match status" value="2"/>
</dbReference>
<gene>
    <name evidence="11" type="ORF">PEVE_00003523</name>
</gene>
<keyword evidence="12" id="KW-1185">Reference proteome</keyword>
<dbReference type="PROSITE" id="PS51144">
    <property type="entry name" value="ALPHA_CA_2"/>
    <property type="match status" value="2"/>
</dbReference>
<evidence type="ECO:0000256" key="8">
    <source>
        <dbReference type="RuleBase" id="RU367011"/>
    </source>
</evidence>
<dbReference type="PANTHER" id="PTHR18952">
    <property type="entry name" value="CARBONIC ANHYDRASE"/>
    <property type="match status" value="1"/>
</dbReference>
<comment type="caution">
    <text evidence="11">The sequence shown here is derived from an EMBL/GenBank/DDBJ whole genome shotgun (WGS) entry which is preliminary data.</text>
</comment>
<dbReference type="InterPro" id="IPR036398">
    <property type="entry name" value="CA_dom_sf"/>
</dbReference>
<dbReference type="Proteomes" id="UP001159427">
    <property type="component" value="Unassembled WGS sequence"/>
</dbReference>
<evidence type="ECO:0000256" key="3">
    <source>
        <dbReference type="ARBA" id="ARBA00012925"/>
    </source>
</evidence>
<dbReference type="Pfam" id="PF00194">
    <property type="entry name" value="Carb_anhydrase"/>
    <property type="match status" value="2"/>
</dbReference>
<evidence type="ECO:0000313" key="11">
    <source>
        <dbReference type="EMBL" id="CAH3019615.1"/>
    </source>
</evidence>
<proteinExistence type="inferred from homology"/>
<evidence type="ECO:0000313" key="12">
    <source>
        <dbReference type="Proteomes" id="UP001159427"/>
    </source>
</evidence>
<evidence type="ECO:0000259" key="10">
    <source>
        <dbReference type="PROSITE" id="PS51144"/>
    </source>
</evidence>
<evidence type="ECO:0000256" key="7">
    <source>
        <dbReference type="ARBA" id="ARBA00048348"/>
    </source>
</evidence>
<dbReference type="SUPFAM" id="SSF51069">
    <property type="entry name" value="Carbonic anhydrase"/>
    <property type="match status" value="2"/>
</dbReference>
<feature type="domain" description="Alpha-carbonic anhydrase" evidence="10">
    <location>
        <begin position="24"/>
        <end position="279"/>
    </location>
</feature>